<dbReference type="Gene3D" id="3.40.50.300">
    <property type="entry name" value="P-loop containing nucleotide triphosphate hydrolases"/>
    <property type="match status" value="1"/>
</dbReference>
<evidence type="ECO:0000313" key="1">
    <source>
        <dbReference type="EMBL" id="GID71956.1"/>
    </source>
</evidence>
<dbReference type="EMBL" id="BOMI01000008">
    <property type="protein sequence ID" value="GID71956.1"/>
    <property type="molecule type" value="Genomic_DNA"/>
</dbReference>
<keyword evidence="2" id="KW-1185">Reference proteome</keyword>
<dbReference type="Proteomes" id="UP000609879">
    <property type="component" value="Unassembled WGS sequence"/>
</dbReference>
<organism evidence="1 2">
    <name type="scientific">Paractinoplanes deccanensis</name>
    <dbReference type="NCBI Taxonomy" id="113561"/>
    <lineage>
        <taxon>Bacteria</taxon>
        <taxon>Bacillati</taxon>
        <taxon>Actinomycetota</taxon>
        <taxon>Actinomycetes</taxon>
        <taxon>Micromonosporales</taxon>
        <taxon>Micromonosporaceae</taxon>
        <taxon>Paractinoplanes</taxon>
    </lineage>
</organism>
<dbReference type="RefSeq" id="WP_203759936.1">
    <property type="nucleotide sequence ID" value="NZ_BAAABO010000004.1"/>
</dbReference>
<proteinExistence type="predicted"/>
<evidence type="ECO:0000313" key="2">
    <source>
        <dbReference type="Proteomes" id="UP000609879"/>
    </source>
</evidence>
<name>A0ABQ3XW39_9ACTN</name>
<protein>
    <submittedName>
        <fullName evidence="1">DNA-binding protein</fullName>
    </submittedName>
</protein>
<dbReference type="SUPFAM" id="SSF52540">
    <property type="entry name" value="P-loop containing nucleoside triphosphate hydrolases"/>
    <property type="match status" value="1"/>
</dbReference>
<reference evidence="1 2" key="1">
    <citation type="submission" date="2021-01" db="EMBL/GenBank/DDBJ databases">
        <title>Whole genome shotgun sequence of Actinoplanes deccanensis NBRC 13994.</title>
        <authorList>
            <person name="Komaki H."/>
            <person name="Tamura T."/>
        </authorList>
    </citation>
    <scope>NUCLEOTIDE SEQUENCE [LARGE SCALE GENOMIC DNA]</scope>
    <source>
        <strain evidence="1 2">NBRC 13994</strain>
    </source>
</reference>
<gene>
    <name evidence="1" type="ORF">Ade02nite_05970</name>
</gene>
<sequence length="306" mass="33065">MIVFTASARDGVGRSVTCANLLYRSALQGNDVCHADFDLGGRAIGALYGLEDAENGTMSGRGLHRYLRHEAAAPERVDVWERTSQSALRRRPADAGRLVLVPGDEGGAAFTPESPPDPRRCADLFRALDAEFGLCLVGLGSGRGPAVESILRATAGPEMADVPARWLVFHRWTPQQVIAASALVYGADGLLASARRHGHDEEEFARRLGFVRTAVMDPAAPAQSGLQVKQSVWLSHLDSRLRTLAAARGIRRDRVLGSVPLEPALHWQERILTDDDVAQGIAGRETRDAFDALAKSVGDEASWEML</sequence>
<accession>A0ABQ3XW39</accession>
<dbReference type="GO" id="GO:0003677">
    <property type="term" value="F:DNA binding"/>
    <property type="evidence" value="ECO:0007669"/>
    <property type="project" value="UniProtKB-KW"/>
</dbReference>
<dbReference type="InterPro" id="IPR027417">
    <property type="entry name" value="P-loop_NTPase"/>
</dbReference>
<comment type="caution">
    <text evidence="1">The sequence shown here is derived from an EMBL/GenBank/DDBJ whole genome shotgun (WGS) entry which is preliminary data.</text>
</comment>
<dbReference type="NCBIfam" id="NF040564">
    <property type="entry name" value="SCO2523_fam"/>
    <property type="match status" value="1"/>
</dbReference>
<keyword evidence="1" id="KW-0238">DNA-binding</keyword>